<dbReference type="Proteomes" id="UP000010808">
    <property type="component" value="Chromosome"/>
</dbReference>
<keyword evidence="1" id="KW-0472">Membrane</keyword>
<evidence type="ECO:0000256" key="1">
    <source>
        <dbReference type="SAM" id="Phobius"/>
    </source>
</evidence>
<keyword evidence="3" id="KW-1185">Reference proteome</keyword>
<reference evidence="2 3" key="1">
    <citation type="submission" date="2012-10" db="EMBL/GenBank/DDBJ databases">
        <authorList>
            <person name="Genoscope - CEA"/>
        </authorList>
    </citation>
    <scope>NUCLEOTIDE SEQUENCE [LARGE SCALE GENOMIC DNA]</scope>
    <source>
        <strain evidence="3">AM13 / DSM 14728</strain>
    </source>
</reference>
<sequence>MNNKVPLKSFSAGLFLTITSWSWLQIIYYLLCRKNFYRSRAVKLRPDEIVVFDDNFCVKIGLVCCCMSIRGYQYFVTFAGGLSDGGINAEIGAAAGYDQFICMIFIQDLFKVCFAKRIAAAFLYCDVTVPEVQLIKNLPAF</sequence>
<dbReference type="KEGG" id="dhy:DESAM_10194"/>
<dbReference type="AlphaFoldDB" id="L0R7K6"/>
<dbReference type="EMBL" id="FO203522">
    <property type="protein sequence ID" value="CCO22175.1"/>
    <property type="molecule type" value="Genomic_DNA"/>
</dbReference>
<name>L0R7K6_9BACT</name>
<dbReference type="STRING" id="1121451.DESAM_10194"/>
<feature type="transmembrane region" description="Helical" evidence="1">
    <location>
        <begin position="12"/>
        <end position="31"/>
    </location>
</feature>
<proteinExistence type="predicted"/>
<evidence type="ECO:0000313" key="2">
    <source>
        <dbReference type="EMBL" id="CCO22175.1"/>
    </source>
</evidence>
<protein>
    <submittedName>
        <fullName evidence="2">Uncharacterized protein</fullName>
    </submittedName>
</protein>
<gene>
    <name evidence="2" type="ORF">DESAM_10194</name>
</gene>
<keyword evidence="1" id="KW-0812">Transmembrane</keyword>
<organism evidence="2 3">
    <name type="scientific">Maridesulfovibrio hydrothermalis AM13 = DSM 14728</name>
    <dbReference type="NCBI Taxonomy" id="1121451"/>
    <lineage>
        <taxon>Bacteria</taxon>
        <taxon>Pseudomonadati</taxon>
        <taxon>Thermodesulfobacteriota</taxon>
        <taxon>Desulfovibrionia</taxon>
        <taxon>Desulfovibrionales</taxon>
        <taxon>Desulfovibrionaceae</taxon>
        <taxon>Maridesulfovibrio</taxon>
    </lineage>
</organism>
<evidence type="ECO:0000313" key="3">
    <source>
        <dbReference type="Proteomes" id="UP000010808"/>
    </source>
</evidence>
<accession>L0R7K6</accession>
<keyword evidence="1" id="KW-1133">Transmembrane helix</keyword>
<dbReference type="HOGENOM" id="CLU_1822254_0_0_7"/>